<reference evidence="1 2" key="2">
    <citation type="submission" date="2013-09" db="EMBL/GenBank/DDBJ databases">
        <title>Whole genome comparison of six Crocosphaera watsonii strains with differing phenotypes.</title>
        <authorList>
            <person name="Bench S.R."/>
            <person name="Heller P."/>
            <person name="Frank I."/>
            <person name="Arciniega M."/>
            <person name="Shilova I.N."/>
            <person name="Zehr J.P."/>
        </authorList>
    </citation>
    <scope>NUCLEOTIDE SEQUENCE [LARGE SCALE GENOMIC DNA]</scope>
    <source>
        <strain evidence="1 2">WH 8502</strain>
    </source>
</reference>
<accession>T2IF04</accession>
<dbReference type="EMBL" id="CAQK01000477">
    <property type="protein sequence ID" value="CCQ51459.1"/>
    <property type="molecule type" value="Genomic_DNA"/>
</dbReference>
<evidence type="ECO:0008006" key="3">
    <source>
        <dbReference type="Google" id="ProtNLM"/>
    </source>
</evidence>
<comment type="caution">
    <text evidence="1">The sequence shown here is derived from an EMBL/GenBank/DDBJ whole genome shotgun (WGS) entry which is preliminary data.</text>
</comment>
<dbReference type="InterPro" id="IPR026374">
    <property type="entry name" value="Cyano_PEP"/>
</dbReference>
<sequence length="163" mass="17323">MVKNILNGFSVLTVSITIGTLSFIAPEARAFTITLNNVNYELTTIQGSFEENQALLTSQPWWGSGSDAVSAANQVGGSLGFPNNSSGPRSPNFAFANNFFVVQNIGTRSNNNIQLLNNLVEQDLVYAVTEGTPIPEPLTILGAGTAIAFGAGFKRKLAKAKKK</sequence>
<reference evidence="1 2" key="1">
    <citation type="submission" date="2013-01" db="EMBL/GenBank/DDBJ databases">
        <authorList>
            <person name="Bench S."/>
        </authorList>
    </citation>
    <scope>NUCLEOTIDE SEQUENCE [LARGE SCALE GENOMIC DNA]</scope>
    <source>
        <strain evidence="1 2">WH 8502</strain>
    </source>
</reference>
<proteinExistence type="predicted"/>
<evidence type="ECO:0000313" key="1">
    <source>
        <dbReference type="EMBL" id="CCQ51459.1"/>
    </source>
</evidence>
<name>T2IF04_CROWT</name>
<dbReference type="NCBIfam" id="TIGR04155">
    <property type="entry name" value="cyano_PEP"/>
    <property type="match status" value="1"/>
</dbReference>
<dbReference type="AlphaFoldDB" id="T2IF04"/>
<dbReference type="Proteomes" id="UP000018348">
    <property type="component" value="Unassembled WGS sequence"/>
</dbReference>
<organism evidence="1 2">
    <name type="scientific">Crocosphaera watsonii WH 8502</name>
    <dbReference type="NCBI Taxonomy" id="423474"/>
    <lineage>
        <taxon>Bacteria</taxon>
        <taxon>Bacillati</taxon>
        <taxon>Cyanobacteriota</taxon>
        <taxon>Cyanophyceae</taxon>
        <taxon>Oscillatoriophycideae</taxon>
        <taxon>Chroococcales</taxon>
        <taxon>Aphanothecaceae</taxon>
        <taxon>Crocosphaera</taxon>
    </lineage>
</organism>
<evidence type="ECO:0000313" key="2">
    <source>
        <dbReference type="Proteomes" id="UP000018348"/>
    </source>
</evidence>
<gene>
    <name evidence="1" type="ORF">CWATWH8502_1767</name>
</gene>
<protein>
    <recommendedName>
        <fullName evidence="3">PEP-CTERM protein-sorting domain-containing protein</fullName>
    </recommendedName>
</protein>